<dbReference type="SUPFAM" id="SSF56059">
    <property type="entry name" value="Glutathione synthetase ATP-binding domain-like"/>
    <property type="match status" value="1"/>
</dbReference>
<keyword evidence="2" id="KW-1185">Reference proteome</keyword>
<dbReference type="EMBL" id="VJOL01000016">
    <property type="protein sequence ID" value="TSE30157.1"/>
    <property type="molecule type" value="Genomic_DNA"/>
</dbReference>
<dbReference type="OrthoDB" id="344992at2"/>
<sequence length="442" mass="48203">MSPDPATAMAPPPVDAQRLNRGCVCRTLDPQRLRQQLEQEPALAGLYDQMAATRPTLFSATAVFISVEQRRAMVAIVSAVEAVVALPAYQEAALARAPAIARLDHGPRGVFMGYDFHLGGQGPRLIEINTNAGGALLNAALARAQTACCRETAWAFRPSADLEHLEATFLAMFQAEWRRQRAHAPLTRVAIVDDDPPGQYLYPEFLLFERLFARAGIEAVVADAGALVWRDGRLWHDGLPIDLVYNRLTDFDLDEDRHAALRRAYEAGAVVLTPHPRAHALYADKRNLMLLSDASALARLGAPSAVVAVLQDGVPRTEAVTATAAQRLWAQRRGLFFKPASGYGSKAAYRGDKLTRRVWEAILAGDYVAQAMAPPSERLTEVDGQLTDFKLDVRAYVYGGDIQLIAARLYAGQTTNFRTPGGGFAPVFVVPPPEEVEAAEPR</sequence>
<evidence type="ECO:0000313" key="2">
    <source>
        <dbReference type="Proteomes" id="UP000318542"/>
    </source>
</evidence>
<dbReference type="AlphaFoldDB" id="A0A554X2U9"/>
<reference evidence="1 2" key="1">
    <citation type="submission" date="2019-07" db="EMBL/GenBank/DDBJ databases">
        <title>Tepidimonas thermarum AA-1 draft genome.</title>
        <authorList>
            <person name="Da Costa M.S."/>
            <person name="Froufe H.J.C."/>
            <person name="Egas C."/>
            <person name="Albuquerque L."/>
        </authorList>
    </citation>
    <scope>NUCLEOTIDE SEQUENCE [LARGE SCALE GENOMIC DNA]</scope>
    <source>
        <strain evidence="1 2">AA-1</strain>
    </source>
</reference>
<dbReference type="Proteomes" id="UP000318542">
    <property type="component" value="Unassembled WGS sequence"/>
</dbReference>
<comment type="caution">
    <text evidence="1">The sequence shown here is derived from an EMBL/GenBank/DDBJ whole genome shotgun (WGS) entry which is preliminary data.</text>
</comment>
<accession>A0A554X2U9</accession>
<protein>
    <recommendedName>
        <fullName evidence="3">Circularly permuted ATP-grasp type 2</fullName>
    </recommendedName>
</protein>
<dbReference type="RefSeq" id="WP_143901819.1">
    <property type="nucleotide sequence ID" value="NZ_VJOL01000016.1"/>
</dbReference>
<proteinExistence type="predicted"/>
<gene>
    <name evidence="1" type="ORF">Tther_01147</name>
</gene>
<evidence type="ECO:0000313" key="1">
    <source>
        <dbReference type="EMBL" id="TSE30157.1"/>
    </source>
</evidence>
<evidence type="ECO:0008006" key="3">
    <source>
        <dbReference type="Google" id="ProtNLM"/>
    </source>
</evidence>
<name>A0A554X2U9_9BURK</name>
<organism evidence="1 2">
    <name type="scientific">Tepidimonas thermarum</name>
    <dbReference type="NCBI Taxonomy" id="335431"/>
    <lineage>
        <taxon>Bacteria</taxon>
        <taxon>Pseudomonadati</taxon>
        <taxon>Pseudomonadota</taxon>
        <taxon>Betaproteobacteria</taxon>
        <taxon>Burkholderiales</taxon>
        <taxon>Tepidimonas</taxon>
    </lineage>
</organism>